<keyword evidence="7 17" id="KW-0597">Phosphoprotein</keyword>
<evidence type="ECO:0000256" key="21">
    <source>
        <dbReference type="RuleBase" id="RU004356"/>
    </source>
</evidence>
<feature type="binding site" evidence="15">
    <location>
        <position position="343"/>
    </location>
    <ligand>
        <name>ATP</name>
        <dbReference type="ChEBI" id="CHEBI:30616"/>
    </ligand>
</feature>
<dbReference type="PANTHER" id="PTHR43407:SF1">
    <property type="entry name" value="LENGSIN"/>
    <property type="match status" value="1"/>
</dbReference>
<dbReference type="Gene3D" id="3.10.20.70">
    <property type="entry name" value="Glutamine synthetase, N-terminal domain"/>
    <property type="match status" value="1"/>
</dbReference>
<evidence type="ECO:0000256" key="13">
    <source>
        <dbReference type="ARBA" id="ARBA00049436"/>
    </source>
</evidence>
<sequence length="474" mass="53408">MFSSAEELLAFARNEGIKFLDVRFTDLFGATHHFTLPIEHVDEGTFDEGLMFDGSSIRGFQAIHESDMLLLPDVTSAVVDRFREHPTLNVTFFVHDPFTRESYSRDPRNVARKAEAYLTSTGIADTVFFGPEAEFYIFDDVRFQTSENASFYYIDSVEGAWNTGTRNGESNLGYRPRYKGGYFPVEPVDHYSDLRSTMVRNLIEAGIEVEIQHHEVGTAGQAEIDFKFGTLLKSADNVQLYKYIVKNTAYQAGKSVTFMPKPVFGDNGSGMHCHQSLWKDGAPLFFDESGYAQLSDTARYYIGGLLKHAPALLAFTNPTINSYHRLVPGFEAPVNLVYSQRNRSACIRIPLTGSNPKAKRLEFRVPDPSANPYLAFSAMLMAGIDGIKNKIEPPEPVDKDLYELPPAEAEAIEKVPASLDATLDALEADHEFLLEGGVFTQDLIETYVDYKRTEEIDSLRLRPHPREFELYYDI</sequence>
<protein>
    <recommendedName>
        <fullName evidence="5 21">Glutamine synthetase</fullName>
        <ecNumber evidence="4 21">6.3.1.2</ecNumber>
    </recommendedName>
</protein>
<comment type="subunit">
    <text evidence="3 20">Oligomer of 12 subunits arranged in the form of two hexagons.</text>
</comment>
<dbReference type="InterPro" id="IPR027302">
    <property type="entry name" value="Gln_synth_N_conserv_site"/>
</dbReference>
<dbReference type="InterPro" id="IPR008147">
    <property type="entry name" value="Gln_synt_N"/>
</dbReference>
<evidence type="ECO:0000256" key="2">
    <source>
        <dbReference type="ARBA" id="ARBA00009897"/>
    </source>
</evidence>
<proteinExistence type="inferred from homology"/>
<dbReference type="NCBIfam" id="TIGR00653">
    <property type="entry name" value="GlnA"/>
    <property type="match status" value="1"/>
</dbReference>
<comment type="caution">
    <text evidence="24">The sequence shown here is derived from an EMBL/GenBank/DDBJ whole genome shotgun (WGS) entry which is preliminary data.</text>
</comment>
<dbReference type="SMART" id="SM01230">
    <property type="entry name" value="Gln-synt_C"/>
    <property type="match status" value="1"/>
</dbReference>
<dbReference type="Pfam" id="PF00120">
    <property type="entry name" value="Gln-synt_C"/>
    <property type="match status" value="1"/>
</dbReference>
<dbReference type="InterPro" id="IPR027303">
    <property type="entry name" value="Gln_synth_gly_rich_site"/>
</dbReference>
<dbReference type="GO" id="GO:0016020">
    <property type="term" value="C:membrane"/>
    <property type="evidence" value="ECO:0007669"/>
    <property type="project" value="TreeGrafter"/>
</dbReference>
<feature type="binding site" evidence="16">
    <location>
        <position position="132"/>
    </location>
    <ligand>
        <name>Mg(2+)</name>
        <dbReference type="ChEBI" id="CHEBI:18420"/>
        <label>1</label>
    </ligand>
</feature>
<dbReference type="InterPro" id="IPR001637">
    <property type="entry name" value="Gln_synth_I_adenylation_site"/>
</dbReference>
<dbReference type="PROSITE" id="PS00181">
    <property type="entry name" value="GLNA_ATP"/>
    <property type="match status" value="1"/>
</dbReference>
<dbReference type="PROSITE" id="PS51987">
    <property type="entry name" value="GS_CATALYTIC"/>
    <property type="match status" value="1"/>
</dbReference>
<feature type="binding site" evidence="16">
    <location>
        <position position="272"/>
    </location>
    <ligand>
        <name>Mg(2+)</name>
        <dbReference type="ChEBI" id="CHEBI:18420"/>
        <label>1</label>
    </ligand>
</feature>
<reference evidence="24 25" key="1">
    <citation type="submission" date="2020-07" db="EMBL/GenBank/DDBJ databases">
        <title>Sequencing the genomes of 1000 actinobacteria strains.</title>
        <authorList>
            <person name="Klenk H.-P."/>
        </authorList>
    </citation>
    <scope>NUCLEOTIDE SEQUENCE [LARGE SCALE GENOMIC DNA]</scope>
    <source>
        <strain evidence="24 25">DSM 45927</strain>
    </source>
</reference>
<dbReference type="Gene3D" id="3.30.590.10">
    <property type="entry name" value="Glutamine synthetase/guanido kinase, catalytic domain"/>
    <property type="match status" value="1"/>
</dbReference>
<feature type="binding site" evidence="14">
    <location>
        <position position="331"/>
    </location>
    <ligand>
        <name>L-glutamate</name>
        <dbReference type="ChEBI" id="CHEBI:29985"/>
    </ligand>
</feature>
<dbReference type="PANTHER" id="PTHR43407">
    <property type="entry name" value="GLUTAMINE SYNTHETASE"/>
    <property type="match status" value="1"/>
</dbReference>
<keyword evidence="12 16" id="KW-0460">Magnesium</keyword>
<feature type="binding site" evidence="15">
    <location>
        <begin position="274"/>
        <end position="276"/>
    </location>
    <ligand>
        <name>ATP</name>
        <dbReference type="ChEBI" id="CHEBI:30616"/>
    </ligand>
</feature>
<dbReference type="GO" id="GO:0005524">
    <property type="term" value="F:ATP binding"/>
    <property type="evidence" value="ECO:0007669"/>
    <property type="project" value="UniProtKB-KW"/>
</dbReference>
<evidence type="ECO:0000256" key="19">
    <source>
        <dbReference type="RuleBase" id="RU000384"/>
    </source>
</evidence>
<evidence type="ECO:0000256" key="7">
    <source>
        <dbReference type="ARBA" id="ARBA00022553"/>
    </source>
</evidence>
<evidence type="ECO:0000256" key="9">
    <source>
        <dbReference type="ARBA" id="ARBA00022723"/>
    </source>
</evidence>
<keyword evidence="8 21" id="KW-0436">Ligase</keyword>
<keyword evidence="10 15" id="KW-0547">Nucleotide-binding</keyword>
<evidence type="ECO:0000256" key="15">
    <source>
        <dbReference type="PIRSR" id="PIRSR604809-2"/>
    </source>
</evidence>
<dbReference type="PROSITE" id="PS51986">
    <property type="entry name" value="GS_BETA_GRASP"/>
    <property type="match status" value="1"/>
</dbReference>
<evidence type="ECO:0000256" key="12">
    <source>
        <dbReference type="ARBA" id="ARBA00022842"/>
    </source>
</evidence>
<dbReference type="EC" id="6.3.1.2" evidence="4 21"/>
<feature type="binding site" evidence="16">
    <location>
        <position position="134"/>
    </location>
    <ligand>
        <name>Mg(2+)</name>
        <dbReference type="ChEBI" id="CHEBI:18420"/>
        <label>1</label>
    </ligand>
</feature>
<evidence type="ECO:0000256" key="1">
    <source>
        <dbReference type="ARBA" id="ARBA00004496"/>
    </source>
</evidence>
<evidence type="ECO:0000256" key="5">
    <source>
        <dbReference type="ARBA" id="ARBA00021364"/>
    </source>
</evidence>
<keyword evidence="25" id="KW-1185">Reference proteome</keyword>
<evidence type="ECO:0000256" key="20">
    <source>
        <dbReference type="RuleBase" id="RU000387"/>
    </source>
</evidence>
<feature type="modified residue" description="O-AMP-tyrosine" evidence="17">
    <location>
        <position position="402"/>
    </location>
</feature>
<evidence type="ECO:0000313" key="24">
    <source>
        <dbReference type="EMBL" id="NYI94983.1"/>
    </source>
</evidence>
<feature type="binding site" evidence="16">
    <location>
        <position position="223"/>
    </location>
    <ligand>
        <name>Mg(2+)</name>
        <dbReference type="ChEBI" id="CHEBI:18420"/>
        <label>1</label>
    </ligand>
</feature>
<evidence type="ECO:0000256" key="10">
    <source>
        <dbReference type="ARBA" id="ARBA00022741"/>
    </source>
</evidence>
<dbReference type="SUPFAM" id="SSF54368">
    <property type="entry name" value="Glutamine synthetase, N-terminal domain"/>
    <property type="match status" value="1"/>
</dbReference>
<evidence type="ECO:0000256" key="6">
    <source>
        <dbReference type="ARBA" id="ARBA00022490"/>
    </source>
</evidence>
<feature type="domain" description="GS beta-grasp" evidence="22">
    <location>
        <begin position="15"/>
        <end position="99"/>
    </location>
</feature>
<evidence type="ECO:0000256" key="11">
    <source>
        <dbReference type="ARBA" id="ARBA00022840"/>
    </source>
</evidence>
<feature type="binding site" evidence="16">
    <location>
        <position position="362"/>
    </location>
    <ligand>
        <name>Mg(2+)</name>
        <dbReference type="ChEBI" id="CHEBI:18420"/>
        <label>1</label>
    </ligand>
</feature>
<feature type="binding site" evidence="15">
    <location>
        <position position="357"/>
    </location>
    <ligand>
        <name>ATP</name>
        <dbReference type="ChEBI" id="CHEBI:30616"/>
    </ligand>
</feature>
<dbReference type="GO" id="GO:0046872">
    <property type="term" value="F:metal ion binding"/>
    <property type="evidence" value="ECO:0007669"/>
    <property type="project" value="UniProtKB-KW"/>
</dbReference>
<evidence type="ECO:0000256" key="14">
    <source>
        <dbReference type="PIRSR" id="PIRSR604809-1"/>
    </source>
</evidence>
<feature type="binding site" evidence="14">
    <location>
        <position position="343"/>
    </location>
    <ligand>
        <name>L-glutamate</name>
        <dbReference type="ChEBI" id="CHEBI:29985"/>
    </ligand>
</feature>
<evidence type="ECO:0000256" key="18">
    <source>
        <dbReference type="PROSITE-ProRule" id="PRU01330"/>
    </source>
</evidence>
<dbReference type="InterPro" id="IPR036651">
    <property type="entry name" value="Gln_synt_N_sf"/>
</dbReference>
<organism evidence="24 25">
    <name type="scientific">Streptomonospora nanhaiensis</name>
    <dbReference type="NCBI Taxonomy" id="1323731"/>
    <lineage>
        <taxon>Bacteria</taxon>
        <taxon>Bacillati</taxon>
        <taxon>Actinomycetota</taxon>
        <taxon>Actinomycetes</taxon>
        <taxon>Streptosporangiales</taxon>
        <taxon>Nocardiopsidaceae</taxon>
        <taxon>Streptomonospora</taxon>
    </lineage>
</organism>
<dbReference type="SUPFAM" id="SSF55931">
    <property type="entry name" value="Glutamine synthetase/guanido kinase"/>
    <property type="match status" value="1"/>
</dbReference>
<dbReference type="InterPro" id="IPR004809">
    <property type="entry name" value="Gln_synth_I"/>
</dbReference>
<evidence type="ECO:0000259" key="23">
    <source>
        <dbReference type="PROSITE" id="PS51987"/>
    </source>
</evidence>
<comment type="catalytic activity">
    <reaction evidence="13 21">
        <text>L-glutamate + NH4(+) + ATP = L-glutamine + ADP + phosphate + H(+)</text>
        <dbReference type="Rhea" id="RHEA:16169"/>
        <dbReference type="ChEBI" id="CHEBI:15378"/>
        <dbReference type="ChEBI" id="CHEBI:28938"/>
        <dbReference type="ChEBI" id="CHEBI:29985"/>
        <dbReference type="ChEBI" id="CHEBI:30616"/>
        <dbReference type="ChEBI" id="CHEBI:43474"/>
        <dbReference type="ChEBI" id="CHEBI:58359"/>
        <dbReference type="ChEBI" id="CHEBI:456216"/>
        <dbReference type="EC" id="6.3.1.2"/>
    </reaction>
</comment>
<dbReference type="PROSITE" id="PS00180">
    <property type="entry name" value="GLNA_1"/>
    <property type="match status" value="1"/>
</dbReference>
<dbReference type="GO" id="GO:0004356">
    <property type="term" value="F:glutamine synthetase activity"/>
    <property type="evidence" value="ECO:0007669"/>
    <property type="project" value="UniProtKB-EC"/>
</dbReference>
<dbReference type="FunFam" id="3.30.590.10:FF:000001">
    <property type="entry name" value="Glutamine synthetase"/>
    <property type="match status" value="1"/>
</dbReference>
<feature type="binding site" evidence="14">
    <location>
        <begin position="267"/>
        <end position="268"/>
    </location>
    <ligand>
        <name>L-glutamate</name>
        <dbReference type="ChEBI" id="CHEBI:29985"/>
    </ligand>
</feature>
<name>A0A853BI67_9ACTN</name>
<evidence type="ECO:0000259" key="22">
    <source>
        <dbReference type="PROSITE" id="PS51986"/>
    </source>
</evidence>
<evidence type="ECO:0000313" key="25">
    <source>
        <dbReference type="Proteomes" id="UP000575985"/>
    </source>
</evidence>
<feature type="domain" description="GS catalytic" evidence="23">
    <location>
        <begin position="107"/>
        <end position="474"/>
    </location>
</feature>
<dbReference type="GO" id="GO:0019740">
    <property type="term" value="P:nitrogen utilization"/>
    <property type="evidence" value="ECO:0007669"/>
    <property type="project" value="TreeGrafter"/>
</dbReference>
<dbReference type="PROSITE" id="PS00182">
    <property type="entry name" value="GLNA_ADENYLATION"/>
    <property type="match status" value="1"/>
</dbReference>
<dbReference type="InterPro" id="IPR008146">
    <property type="entry name" value="Gln_synth_cat_dom"/>
</dbReference>
<dbReference type="GO" id="GO:0006542">
    <property type="term" value="P:glutamine biosynthetic process"/>
    <property type="evidence" value="ECO:0007669"/>
    <property type="project" value="InterPro"/>
</dbReference>
<dbReference type="AlphaFoldDB" id="A0A853BI67"/>
<dbReference type="Proteomes" id="UP000575985">
    <property type="component" value="Unassembled WGS sequence"/>
</dbReference>
<gene>
    <name evidence="24" type="ORF">HNR12_001260</name>
</gene>
<feature type="binding site" evidence="16">
    <location>
        <position position="215"/>
    </location>
    <ligand>
        <name>Mg(2+)</name>
        <dbReference type="ChEBI" id="CHEBI:18420"/>
        <label>1</label>
    </ligand>
</feature>
<dbReference type="InterPro" id="IPR014746">
    <property type="entry name" value="Gln_synth/guanido_kin_cat_dom"/>
</dbReference>
<evidence type="ECO:0000256" key="3">
    <source>
        <dbReference type="ARBA" id="ARBA00011354"/>
    </source>
</evidence>
<comment type="subcellular location">
    <subcellularLocation>
        <location evidence="1 20">Cytoplasm</location>
    </subcellularLocation>
</comment>
<evidence type="ECO:0000256" key="17">
    <source>
        <dbReference type="PIRSR" id="PIRSR604809-50"/>
    </source>
</evidence>
<keyword evidence="9 16" id="KW-0479">Metal-binding</keyword>
<comment type="similarity">
    <text evidence="2 18 19">Belongs to the glutamine synthetase family.</text>
</comment>
<feature type="binding site" evidence="15">
    <location>
        <position position="210"/>
    </location>
    <ligand>
        <name>ATP</name>
        <dbReference type="ChEBI" id="CHEBI:30616"/>
    </ligand>
</feature>
<dbReference type="RefSeq" id="WP_179766595.1">
    <property type="nucleotide sequence ID" value="NZ_JACCFO010000001.1"/>
</dbReference>
<keyword evidence="11 15" id="KW-0067">ATP-binding</keyword>
<keyword evidence="6 20" id="KW-0963">Cytoplasm</keyword>
<dbReference type="Pfam" id="PF03951">
    <property type="entry name" value="Gln-synt_N"/>
    <property type="match status" value="1"/>
</dbReference>
<dbReference type="GO" id="GO:0005737">
    <property type="term" value="C:cytoplasm"/>
    <property type="evidence" value="ECO:0007669"/>
    <property type="project" value="UniProtKB-SubCell"/>
</dbReference>
<feature type="binding site" evidence="14">
    <location>
        <position position="325"/>
    </location>
    <ligand>
        <name>L-glutamate</name>
        <dbReference type="ChEBI" id="CHEBI:29985"/>
    </ligand>
</feature>
<evidence type="ECO:0000256" key="16">
    <source>
        <dbReference type="PIRSR" id="PIRSR604809-3"/>
    </source>
</evidence>
<dbReference type="EMBL" id="JACCFO010000001">
    <property type="protein sequence ID" value="NYI94983.1"/>
    <property type="molecule type" value="Genomic_DNA"/>
</dbReference>
<comment type="cofactor">
    <cofactor evidence="16">
        <name>Mg(2+)</name>
        <dbReference type="ChEBI" id="CHEBI:18420"/>
    </cofactor>
    <text evidence="16">Binds 2 Mg(2+) ions per subunit.</text>
</comment>
<evidence type="ECO:0000256" key="4">
    <source>
        <dbReference type="ARBA" id="ARBA00012937"/>
    </source>
</evidence>
<feature type="binding site" evidence="15">
    <location>
        <begin position="226"/>
        <end position="228"/>
    </location>
    <ligand>
        <name>ATP</name>
        <dbReference type="ChEBI" id="CHEBI:30616"/>
    </ligand>
</feature>
<feature type="binding site" evidence="14">
    <location>
        <position position="364"/>
    </location>
    <ligand>
        <name>L-glutamate</name>
        <dbReference type="ChEBI" id="CHEBI:29985"/>
    </ligand>
</feature>
<evidence type="ECO:0000256" key="8">
    <source>
        <dbReference type="ARBA" id="ARBA00022598"/>
    </source>
</evidence>
<accession>A0A853BI67</accession>